<keyword evidence="2" id="KW-0732">Signal</keyword>
<dbReference type="PANTHER" id="PTHR11079">
    <property type="entry name" value="CYTOSINE DEAMINASE FAMILY MEMBER"/>
    <property type="match status" value="1"/>
</dbReference>
<feature type="signal peptide" evidence="2">
    <location>
        <begin position="1"/>
        <end position="26"/>
    </location>
</feature>
<evidence type="ECO:0000256" key="2">
    <source>
        <dbReference type="SAM" id="SignalP"/>
    </source>
</evidence>
<feature type="domain" description="CMP/dCMP-type deaminase" evidence="3">
    <location>
        <begin position="68"/>
        <end position="218"/>
    </location>
</feature>
<dbReference type="SUPFAM" id="SSF53927">
    <property type="entry name" value="Cytidine deaminase-like"/>
    <property type="match status" value="2"/>
</dbReference>
<feature type="compositionally biased region" description="Basic and acidic residues" evidence="1">
    <location>
        <begin position="260"/>
        <end position="274"/>
    </location>
</feature>
<protein>
    <recommendedName>
        <fullName evidence="3">CMP/dCMP-type deaminase domain-containing protein</fullName>
    </recommendedName>
</protein>
<dbReference type="GO" id="GO:0052717">
    <property type="term" value="F:tRNA-specific adenosine-34 deaminase activity"/>
    <property type="evidence" value="ECO:0007669"/>
    <property type="project" value="UniProtKB-EC"/>
</dbReference>
<feature type="chain" id="PRO_5030583225" description="CMP/dCMP-type deaminase domain-containing protein" evidence="2">
    <location>
        <begin position="27"/>
        <end position="305"/>
    </location>
</feature>
<name>A0A7S4IWK8_9STRA</name>
<dbReference type="CDD" id="cd01285">
    <property type="entry name" value="nucleoside_deaminase"/>
    <property type="match status" value="1"/>
</dbReference>
<evidence type="ECO:0000256" key="1">
    <source>
        <dbReference type="SAM" id="MobiDB-lite"/>
    </source>
</evidence>
<dbReference type="Pfam" id="PF00383">
    <property type="entry name" value="dCMP_cyt_deam_1"/>
    <property type="match status" value="1"/>
</dbReference>
<feature type="region of interest" description="Disordered" evidence="1">
    <location>
        <begin position="96"/>
        <end position="139"/>
    </location>
</feature>
<dbReference type="AlphaFoldDB" id="A0A7S4IWK8"/>
<gene>
    <name evidence="4" type="ORF">OAUR00152_LOCUS16284</name>
</gene>
<feature type="region of interest" description="Disordered" evidence="1">
    <location>
        <begin position="257"/>
        <end position="281"/>
    </location>
</feature>
<dbReference type="PANTHER" id="PTHR11079:SF179">
    <property type="entry name" value="TRNA(ADENINE(34)) DEAMINASE, CHLOROPLASTIC"/>
    <property type="match status" value="1"/>
</dbReference>
<evidence type="ECO:0000259" key="3">
    <source>
        <dbReference type="PROSITE" id="PS51747"/>
    </source>
</evidence>
<evidence type="ECO:0000313" key="4">
    <source>
        <dbReference type="EMBL" id="CAE2241945.1"/>
    </source>
</evidence>
<dbReference type="EMBL" id="HBKQ01023927">
    <property type="protein sequence ID" value="CAE2241945.1"/>
    <property type="molecule type" value="Transcribed_RNA"/>
</dbReference>
<reference evidence="4" key="1">
    <citation type="submission" date="2021-01" db="EMBL/GenBank/DDBJ databases">
        <authorList>
            <person name="Corre E."/>
            <person name="Pelletier E."/>
            <person name="Niang G."/>
            <person name="Scheremetjew M."/>
            <person name="Finn R."/>
            <person name="Kale V."/>
            <person name="Holt S."/>
            <person name="Cochrane G."/>
            <person name="Meng A."/>
            <person name="Brown T."/>
            <person name="Cohen L."/>
        </authorList>
    </citation>
    <scope>NUCLEOTIDE SEQUENCE</scope>
    <source>
        <strain evidence="4">Isolate 1302-5</strain>
    </source>
</reference>
<dbReference type="InterPro" id="IPR002125">
    <property type="entry name" value="CMP_dCMP_dom"/>
</dbReference>
<dbReference type="GO" id="GO:0002100">
    <property type="term" value="P:tRNA wobble adenosine to inosine editing"/>
    <property type="evidence" value="ECO:0007669"/>
    <property type="project" value="InterPro"/>
</dbReference>
<proteinExistence type="predicted"/>
<accession>A0A7S4IWK8</accession>
<dbReference type="Gene3D" id="3.40.140.10">
    <property type="entry name" value="Cytidine Deaminase, domain 2"/>
    <property type="match status" value="1"/>
</dbReference>
<dbReference type="GO" id="GO:0046872">
    <property type="term" value="F:metal ion binding"/>
    <property type="evidence" value="ECO:0007669"/>
    <property type="project" value="UniProtKB-KW"/>
</dbReference>
<dbReference type="PROSITE" id="PS51747">
    <property type="entry name" value="CYT_DCMP_DEAMINASES_2"/>
    <property type="match status" value="1"/>
</dbReference>
<dbReference type="InterPro" id="IPR016193">
    <property type="entry name" value="Cytidine_deaminase-like"/>
</dbReference>
<sequence length="305" mass="33134">MAVRVRAASYLALLAASALTSDSAAGLSLPGRLLSRRVGNRVGRDLFGESTSEIGGRIIAAPPESDGRDDDFLMGLALDEARRAAEAGEVPIGAIIVRPAEGPSPDPPDRSFFSRRGVGDEPKKKSGSGGGDGGSHPTTYYEVLSSAHNLVETTHDASAHAELLSLRSAASATTNWRLLNCTLYSTLEPCPMCLSAAQAFRVDRVVYGAPDLRLGAVESYMTMLEENVHPYHGGMKVKGGVLGVQSADMMREFFRKRRKERQEEKRREKEHLPRVTETQEIPTASRSRRYLRAIGLCVKKIIRGN</sequence>
<organism evidence="4">
    <name type="scientific">Odontella aurita</name>
    <dbReference type="NCBI Taxonomy" id="265563"/>
    <lineage>
        <taxon>Eukaryota</taxon>
        <taxon>Sar</taxon>
        <taxon>Stramenopiles</taxon>
        <taxon>Ochrophyta</taxon>
        <taxon>Bacillariophyta</taxon>
        <taxon>Mediophyceae</taxon>
        <taxon>Biddulphiophycidae</taxon>
        <taxon>Eupodiscales</taxon>
        <taxon>Odontellaceae</taxon>
        <taxon>Odontella</taxon>
    </lineage>
</organism>